<gene>
    <name evidence="1" type="ORF">GQR42_22425</name>
</gene>
<organism evidence="1 2">
    <name type="scientific">Microcystis aeruginosa FD4</name>
    <dbReference type="NCBI Taxonomy" id="2686288"/>
    <lineage>
        <taxon>Bacteria</taxon>
        <taxon>Bacillati</taxon>
        <taxon>Cyanobacteriota</taxon>
        <taxon>Cyanophyceae</taxon>
        <taxon>Oscillatoriophycideae</taxon>
        <taxon>Chroococcales</taxon>
        <taxon>Microcystaceae</taxon>
        <taxon>Microcystis</taxon>
    </lineage>
</organism>
<proteinExistence type="predicted"/>
<name>A0A857D9M4_MICAE</name>
<dbReference type="AlphaFoldDB" id="A0A857D9M4"/>
<evidence type="ECO:0000313" key="2">
    <source>
        <dbReference type="Proteomes" id="UP000438345"/>
    </source>
</evidence>
<dbReference type="Proteomes" id="UP000438345">
    <property type="component" value="Chromosome"/>
</dbReference>
<evidence type="ECO:0000313" key="1">
    <source>
        <dbReference type="EMBL" id="QGZ91860.1"/>
    </source>
</evidence>
<protein>
    <submittedName>
        <fullName evidence="1">Uncharacterized protein</fullName>
    </submittedName>
</protein>
<reference evidence="1 2" key="1">
    <citation type="submission" date="2019-12" db="EMBL/GenBank/DDBJ databases">
        <title>Complete genome sequence of Microcystis aeruginosa strain FD4.</title>
        <authorList>
            <person name="Urakawa H."/>
        </authorList>
    </citation>
    <scope>NUCLEOTIDE SEQUENCE [LARGE SCALE GENOMIC DNA]</scope>
    <source>
        <strain evidence="1 2">FD4</strain>
    </source>
</reference>
<dbReference type="EMBL" id="CP046973">
    <property type="protein sequence ID" value="QGZ91860.1"/>
    <property type="molecule type" value="Genomic_DNA"/>
</dbReference>
<accession>A0A857D9M4</accession>
<sequence>MDSIATIGIGITATTDSLPFLEMGGLLPLVLGQDWQALTLELQVAIAERN</sequence>